<dbReference type="AlphaFoldDB" id="S6A1B8"/>
<protein>
    <submittedName>
        <fullName evidence="1">Uncharacterized protein</fullName>
    </submittedName>
</protein>
<evidence type="ECO:0000313" key="1">
    <source>
        <dbReference type="EMBL" id="AGT31691.1"/>
    </source>
</evidence>
<organism evidence="1 2">
    <name type="scientific">Geobacillus genomosp. 3</name>
    <dbReference type="NCBI Taxonomy" id="1921421"/>
    <lineage>
        <taxon>Bacteria</taxon>
        <taxon>Bacillati</taxon>
        <taxon>Bacillota</taxon>
        <taxon>Bacilli</taxon>
        <taxon>Bacillales</taxon>
        <taxon>Anoxybacillaceae</taxon>
        <taxon>Geobacillus</taxon>
    </lineage>
</organism>
<evidence type="ECO:0000313" key="2">
    <source>
        <dbReference type="Proteomes" id="UP000015500"/>
    </source>
</evidence>
<dbReference type="STRING" id="1921421.M493_07010"/>
<dbReference type="Proteomes" id="UP000015500">
    <property type="component" value="Chromosome"/>
</dbReference>
<dbReference type="HOGENOM" id="CLU_3356393_0_0_9"/>
<sequence>MMDDQAVMTEKRPFFPLETISVSTNFDTVFSDVLVK</sequence>
<gene>
    <name evidence="1" type="ORF">M493_07010</name>
</gene>
<dbReference type="KEGG" id="gjf:M493_07010"/>
<dbReference type="EMBL" id="CP006254">
    <property type="protein sequence ID" value="AGT31691.1"/>
    <property type="molecule type" value="Genomic_DNA"/>
</dbReference>
<name>S6A1B8_GEOG3</name>
<proteinExistence type="predicted"/>
<keyword evidence="2" id="KW-1185">Reference proteome</keyword>
<reference evidence="1 2" key="1">
    <citation type="journal article" date="2014" name="Genome Announc.">
        <title>Complete Genome Sequence of the Thermophilic Polychlorinated Biphenyl Degrader Geobacillus sp. Strain JF8 (NBRC 109937).</title>
        <authorList>
            <person name="Shintani M."/>
            <person name="Ohtsubo Y."/>
            <person name="Fukuda K."/>
            <person name="Hosoyama A."/>
            <person name="Ohji S."/>
            <person name="Yamazoe A."/>
            <person name="Fujita N."/>
            <person name="Nagata Y."/>
            <person name="Tsuda M."/>
            <person name="Hatta T."/>
            <person name="Kimbara K."/>
        </authorList>
    </citation>
    <scope>NUCLEOTIDE SEQUENCE [LARGE SCALE GENOMIC DNA]</scope>
    <source>
        <strain evidence="1 2">JF8</strain>
    </source>
</reference>
<accession>S6A1B8</accession>